<dbReference type="Proteomes" id="UP000020077">
    <property type="component" value="Unassembled WGS sequence"/>
</dbReference>
<proteinExistence type="predicted"/>
<name>A0A080M1G8_9PROT</name>
<comment type="caution">
    <text evidence="1">The sequence shown here is derived from an EMBL/GenBank/DDBJ whole genome shotgun (WGS) entry which is preliminary data.</text>
</comment>
<accession>A0A080M1G8</accession>
<reference evidence="1 2" key="1">
    <citation type="submission" date="2014-02" db="EMBL/GenBank/DDBJ databases">
        <title>Expanding our view of genomic diversity in Candidatus Accumulibacter clades.</title>
        <authorList>
            <person name="Skennerton C.T."/>
            <person name="Barr J.J."/>
            <person name="Slater F.R."/>
            <person name="Bond P.L."/>
            <person name="Tyson G.W."/>
        </authorList>
    </citation>
    <scope>NUCLEOTIDE SEQUENCE [LARGE SCALE GENOMIC DNA]</scope>
    <source>
        <strain evidence="2">BA-91</strain>
    </source>
</reference>
<organism evidence="1 2">
    <name type="scientific">Candidatus Accumulibacter phosphatis</name>
    <dbReference type="NCBI Taxonomy" id="327160"/>
    <lineage>
        <taxon>Bacteria</taxon>
        <taxon>Pseudomonadati</taxon>
        <taxon>Pseudomonadota</taxon>
        <taxon>Betaproteobacteria</taxon>
        <taxon>Candidatus Accumulibacter</taxon>
    </lineage>
</organism>
<dbReference type="AlphaFoldDB" id="A0A080M1G8"/>
<dbReference type="EMBL" id="JDVG02000093">
    <property type="protein sequence ID" value="KFB74135.1"/>
    <property type="molecule type" value="Genomic_DNA"/>
</dbReference>
<protein>
    <submittedName>
        <fullName evidence="1">Uncharacterized protein</fullName>
    </submittedName>
</protein>
<sequence>MRAILASTRAVLHFFHSVERRTAVAPSLAALHDALLILSADVAKEHRLPAIAVEPAQRALDGLIGILRADYVEQGGTPPPLPDLSRLRQMQIPVATDAEIHTAVERGNERRALFKAYVENGGWTWAAVSGSGEI</sequence>
<evidence type="ECO:0000313" key="2">
    <source>
        <dbReference type="Proteomes" id="UP000020077"/>
    </source>
</evidence>
<gene>
    <name evidence="1" type="ORF">AW09_000587</name>
</gene>
<evidence type="ECO:0000313" key="1">
    <source>
        <dbReference type="EMBL" id="KFB74135.1"/>
    </source>
</evidence>